<dbReference type="AlphaFoldDB" id="A0A934K0P0"/>
<dbReference type="SUPFAM" id="SSF53756">
    <property type="entry name" value="UDP-Glycosyltransferase/glycogen phosphorylase"/>
    <property type="match status" value="1"/>
</dbReference>
<dbReference type="EMBL" id="JAEKNS010000159">
    <property type="protein sequence ID" value="MBJ7596380.1"/>
    <property type="molecule type" value="Genomic_DNA"/>
</dbReference>
<dbReference type="Gene3D" id="3.40.50.2000">
    <property type="entry name" value="Glycogen Phosphorylase B"/>
    <property type="match status" value="2"/>
</dbReference>
<gene>
    <name evidence="1" type="ORF">JF886_16245</name>
</gene>
<evidence type="ECO:0000313" key="2">
    <source>
        <dbReference type="Proteomes" id="UP000606991"/>
    </source>
</evidence>
<comment type="caution">
    <text evidence="1">The sequence shown here is derived from an EMBL/GenBank/DDBJ whole genome shotgun (WGS) entry which is preliminary data.</text>
</comment>
<name>A0A934K0P0_9BACT</name>
<dbReference type="Pfam" id="PF13692">
    <property type="entry name" value="Glyco_trans_1_4"/>
    <property type="match status" value="1"/>
</dbReference>
<proteinExistence type="predicted"/>
<organism evidence="1 2">
    <name type="scientific">Candidatus Aeolococcus gillhamiae</name>
    <dbReference type="NCBI Taxonomy" id="3127015"/>
    <lineage>
        <taxon>Bacteria</taxon>
        <taxon>Bacillati</taxon>
        <taxon>Candidatus Dormiibacterota</taxon>
        <taxon>Candidatus Dormibacteria</taxon>
        <taxon>Candidatus Aeolococcales</taxon>
        <taxon>Candidatus Aeolococcaceae</taxon>
        <taxon>Candidatus Aeolococcus</taxon>
    </lineage>
</organism>
<sequence length="196" mass="20493">MGGIPRLRAGVLARLCPDKDPLSAVRAVAVARSLTDVEVTLRLGGDGELRAEVIAEIERLGLGPHVQLCGTVGDVPAFMRQIDALLLSSRSEGTPLAVLEAMGHGRPVVATLVGGVPQQVDDGVTGMLAPAGDYAALGRALAWMADHPDDRLAMGRASRRRVIRGFSLDHLARQVEEAYSRASLEGLGSLAESAAS</sequence>
<dbReference type="Proteomes" id="UP000606991">
    <property type="component" value="Unassembled WGS sequence"/>
</dbReference>
<reference evidence="1 2" key="1">
    <citation type="submission" date="2020-10" db="EMBL/GenBank/DDBJ databases">
        <title>Ca. Dormibacterota MAGs.</title>
        <authorList>
            <person name="Montgomery K."/>
        </authorList>
    </citation>
    <scope>NUCLEOTIDE SEQUENCE [LARGE SCALE GENOMIC DNA]</scope>
    <source>
        <strain evidence="1">SC8812_S17_18</strain>
    </source>
</reference>
<dbReference type="PANTHER" id="PTHR12526:SF636">
    <property type="entry name" value="BLL3647 PROTEIN"/>
    <property type="match status" value="1"/>
</dbReference>
<protein>
    <submittedName>
        <fullName evidence="1">Glycosyltransferase</fullName>
    </submittedName>
</protein>
<evidence type="ECO:0000313" key="1">
    <source>
        <dbReference type="EMBL" id="MBJ7596380.1"/>
    </source>
</evidence>
<dbReference type="PANTHER" id="PTHR12526">
    <property type="entry name" value="GLYCOSYLTRANSFERASE"/>
    <property type="match status" value="1"/>
</dbReference>
<dbReference type="RefSeq" id="WP_337314372.1">
    <property type="nucleotide sequence ID" value="NZ_JAEKNS010000159.1"/>
</dbReference>
<dbReference type="GO" id="GO:0016757">
    <property type="term" value="F:glycosyltransferase activity"/>
    <property type="evidence" value="ECO:0007669"/>
    <property type="project" value="TreeGrafter"/>
</dbReference>
<accession>A0A934K0P0</accession>